<dbReference type="PANTHER" id="PTHR33473">
    <property type="entry name" value="ATP-DEPENDENT CLP PROTEASE ADAPTER PROTEIN CLPS1, CHLOROPLASTIC"/>
    <property type="match status" value="1"/>
</dbReference>
<gene>
    <name evidence="2" type="ORF">MNBD_NITROSPINAE02-1460</name>
</gene>
<dbReference type="AlphaFoldDB" id="A0A3B1C2B8"/>
<dbReference type="InterPro" id="IPR014719">
    <property type="entry name" value="Ribosomal_bL12_C/ClpS-like"/>
</dbReference>
<dbReference type="SUPFAM" id="SSF54736">
    <property type="entry name" value="ClpS-like"/>
    <property type="match status" value="1"/>
</dbReference>
<dbReference type="InterPro" id="IPR003769">
    <property type="entry name" value="ClpS_core"/>
</dbReference>
<protein>
    <recommendedName>
        <fullName evidence="1">Adaptor protein ClpS core domain-containing protein</fullName>
    </recommendedName>
</protein>
<dbReference type="GO" id="GO:0030163">
    <property type="term" value="P:protein catabolic process"/>
    <property type="evidence" value="ECO:0007669"/>
    <property type="project" value="InterPro"/>
</dbReference>
<dbReference type="Pfam" id="PF02617">
    <property type="entry name" value="ClpS"/>
    <property type="match status" value="1"/>
</dbReference>
<sequence length="103" mass="11819">MGESTKTVESSSTETVVKQGLMPLFWVVMHNDPVTTMEFVVDILMNSFELDKERALEAMYRIHYNGLERIVLMPLERAEFKAESVHRLARAQGFPLTCTLEPE</sequence>
<reference evidence="2" key="1">
    <citation type="submission" date="2018-06" db="EMBL/GenBank/DDBJ databases">
        <authorList>
            <person name="Zhirakovskaya E."/>
        </authorList>
    </citation>
    <scope>NUCLEOTIDE SEQUENCE</scope>
</reference>
<dbReference type="GO" id="GO:0006508">
    <property type="term" value="P:proteolysis"/>
    <property type="evidence" value="ECO:0007669"/>
    <property type="project" value="InterPro"/>
</dbReference>
<proteinExistence type="inferred from homology"/>
<dbReference type="InterPro" id="IPR022935">
    <property type="entry name" value="ClpS"/>
</dbReference>
<accession>A0A3B1C2B8</accession>
<name>A0A3B1C2B8_9ZZZZ</name>
<organism evidence="2">
    <name type="scientific">hydrothermal vent metagenome</name>
    <dbReference type="NCBI Taxonomy" id="652676"/>
    <lineage>
        <taxon>unclassified sequences</taxon>
        <taxon>metagenomes</taxon>
        <taxon>ecological metagenomes</taxon>
    </lineage>
</organism>
<evidence type="ECO:0000313" key="2">
    <source>
        <dbReference type="EMBL" id="VAX20881.1"/>
    </source>
</evidence>
<dbReference type="PANTHER" id="PTHR33473:SF19">
    <property type="entry name" value="ATP-DEPENDENT CLP PROTEASE ADAPTER PROTEIN CLPS"/>
    <property type="match status" value="1"/>
</dbReference>
<feature type="domain" description="Adaptor protein ClpS core" evidence="1">
    <location>
        <begin position="23"/>
        <end position="99"/>
    </location>
</feature>
<dbReference type="EMBL" id="UOGE01000062">
    <property type="protein sequence ID" value="VAX20881.1"/>
    <property type="molecule type" value="Genomic_DNA"/>
</dbReference>
<dbReference type="Gene3D" id="3.30.1390.10">
    <property type="match status" value="1"/>
</dbReference>
<evidence type="ECO:0000259" key="1">
    <source>
        <dbReference type="Pfam" id="PF02617"/>
    </source>
</evidence>
<dbReference type="HAMAP" id="MF_00302">
    <property type="entry name" value="ClpS"/>
    <property type="match status" value="1"/>
</dbReference>